<comment type="caution">
    <text evidence="1">The sequence shown here is derived from an EMBL/GenBank/DDBJ whole genome shotgun (WGS) entry which is preliminary data.</text>
</comment>
<evidence type="ECO:0000313" key="2">
    <source>
        <dbReference type="Proteomes" id="UP000701801"/>
    </source>
</evidence>
<proteinExistence type="predicted"/>
<keyword evidence="2" id="KW-1185">Reference proteome</keyword>
<dbReference type="AlphaFoldDB" id="A0A9N9Q489"/>
<organism evidence="1 2">
    <name type="scientific">Hymenoscyphus albidus</name>
    <dbReference type="NCBI Taxonomy" id="595503"/>
    <lineage>
        <taxon>Eukaryota</taxon>
        <taxon>Fungi</taxon>
        <taxon>Dikarya</taxon>
        <taxon>Ascomycota</taxon>
        <taxon>Pezizomycotina</taxon>
        <taxon>Leotiomycetes</taxon>
        <taxon>Helotiales</taxon>
        <taxon>Helotiaceae</taxon>
        <taxon>Hymenoscyphus</taxon>
    </lineage>
</organism>
<evidence type="ECO:0000313" key="1">
    <source>
        <dbReference type="EMBL" id="CAG8974192.1"/>
    </source>
</evidence>
<accession>A0A9N9Q489</accession>
<gene>
    <name evidence="1" type="ORF">HYALB_00007355</name>
</gene>
<name>A0A9N9Q489_9HELO</name>
<sequence length="91" mass="9784">MKIKNSTVSVKFASFKYIFPTKKTVESGGRAMTSSDYSPWLRVPAGAALAGPNRVAAFPVSQFLRPSQITASSSDMLQSNSSLTLVLIRSV</sequence>
<dbReference type="EMBL" id="CAJVRM010000095">
    <property type="protein sequence ID" value="CAG8974192.1"/>
    <property type="molecule type" value="Genomic_DNA"/>
</dbReference>
<protein>
    <submittedName>
        <fullName evidence="1">Uncharacterized protein</fullName>
    </submittedName>
</protein>
<dbReference type="Proteomes" id="UP000701801">
    <property type="component" value="Unassembled WGS sequence"/>
</dbReference>
<reference evidence="1" key="1">
    <citation type="submission" date="2021-07" db="EMBL/GenBank/DDBJ databases">
        <authorList>
            <person name="Durling M."/>
        </authorList>
    </citation>
    <scope>NUCLEOTIDE SEQUENCE</scope>
</reference>